<comment type="caution">
    <text evidence="2">The sequence shown here is derived from an EMBL/GenBank/DDBJ whole genome shotgun (WGS) entry which is preliminary data.</text>
</comment>
<proteinExistence type="predicted"/>
<dbReference type="Proteomes" id="UP000070427">
    <property type="component" value="Unassembled WGS sequence"/>
</dbReference>
<dbReference type="STRING" id="520764.AN618_01590"/>
<evidence type="ECO:0000256" key="1">
    <source>
        <dbReference type="SAM" id="Phobius"/>
    </source>
</evidence>
<name>A0A140LE46_9FIRM</name>
<dbReference type="Pfam" id="PF08905">
    <property type="entry name" value="DUF1850"/>
    <property type="match status" value="1"/>
</dbReference>
<dbReference type="InParanoid" id="A0A140LE46"/>
<accession>A0A140LE46</accession>
<keyword evidence="1" id="KW-1133">Transmembrane helix</keyword>
<keyword evidence="1" id="KW-0472">Membrane</keyword>
<organism evidence="2 3">
    <name type="scientific">Fervidicola ferrireducens</name>
    <dbReference type="NCBI Taxonomy" id="520764"/>
    <lineage>
        <taxon>Bacteria</taxon>
        <taxon>Bacillati</taxon>
        <taxon>Bacillota</taxon>
        <taxon>Clostridia</taxon>
        <taxon>Thermosediminibacterales</taxon>
        <taxon>Thermosediminibacteraceae</taxon>
        <taxon>Fervidicola</taxon>
    </lineage>
</organism>
<sequence length="165" mass="18800">MKERRIPFLIIIAIVLLAGFFAFFRIEREKVLIIENERDKTRTVVGVKSGEFAITFVHSIERTPVYEFYRINDDGTLTLKEARFYSLGTGLPFYADGGFKNEGGAFVVSMSRTLRQIPLRVSPVPGHAVLVDGRKIYFTDIAKTEDLLTISAGHRFKIKRLRGKE</sequence>
<evidence type="ECO:0000313" key="2">
    <source>
        <dbReference type="EMBL" id="KXG78821.1"/>
    </source>
</evidence>
<keyword evidence="1" id="KW-0812">Transmembrane</keyword>
<gene>
    <name evidence="2" type="ORF">AN618_01590</name>
</gene>
<dbReference type="RefSeq" id="WP_066350860.1">
    <property type="nucleotide sequence ID" value="NZ_LOED01000001.1"/>
</dbReference>
<keyword evidence="3" id="KW-1185">Reference proteome</keyword>
<dbReference type="InterPro" id="IPR015001">
    <property type="entry name" value="DUF1850"/>
</dbReference>
<feature type="transmembrane region" description="Helical" evidence="1">
    <location>
        <begin position="6"/>
        <end position="24"/>
    </location>
</feature>
<evidence type="ECO:0000313" key="3">
    <source>
        <dbReference type="Proteomes" id="UP000070427"/>
    </source>
</evidence>
<dbReference type="OrthoDB" id="4304at2"/>
<evidence type="ECO:0008006" key="4">
    <source>
        <dbReference type="Google" id="ProtNLM"/>
    </source>
</evidence>
<reference evidence="2 3" key="1">
    <citation type="submission" date="2015-12" db="EMBL/GenBank/DDBJ databases">
        <title>Draft genome sequnece of Fervidicola ferrireducens strain Y170.</title>
        <authorList>
            <person name="Patel B.K."/>
        </authorList>
    </citation>
    <scope>NUCLEOTIDE SEQUENCE [LARGE SCALE GENOMIC DNA]</scope>
    <source>
        <strain evidence="2 3">Y170</strain>
    </source>
</reference>
<dbReference type="AlphaFoldDB" id="A0A140LE46"/>
<protein>
    <recommendedName>
        <fullName evidence="4">DUF1850 domain-containing protein</fullName>
    </recommendedName>
</protein>
<dbReference type="EMBL" id="LOED01000001">
    <property type="protein sequence ID" value="KXG78821.1"/>
    <property type="molecule type" value="Genomic_DNA"/>
</dbReference>